<keyword evidence="7" id="KW-0808">Transferase</keyword>
<dbReference type="InterPro" id="IPR008271">
    <property type="entry name" value="Ser/Thr_kinase_AS"/>
</dbReference>
<keyword evidence="2 4" id="KW-0547">Nucleotide-binding</keyword>
<protein>
    <submittedName>
        <fullName evidence="7">Kinase-like protein</fullName>
    </submittedName>
</protein>
<dbReference type="Gene3D" id="1.10.510.10">
    <property type="entry name" value="Transferase(Phosphotransferase) domain 1"/>
    <property type="match status" value="1"/>
</dbReference>
<dbReference type="EMBL" id="LNZH02000163">
    <property type="protein sequence ID" value="OCB89171.1"/>
    <property type="molecule type" value="Genomic_DNA"/>
</dbReference>
<evidence type="ECO:0000256" key="4">
    <source>
        <dbReference type="PROSITE-ProRule" id="PRU10141"/>
    </source>
</evidence>
<dbReference type="PROSITE" id="PS00107">
    <property type="entry name" value="PROTEIN_KINASE_ATP"/>
    <property type="match status" value="1"/>
</dbReference>
<evidence type="ECO:0000256" key="3">
    <source>
        <dbReference type="ARBA" id="ARBA00022840"/>
    </source>
</evidence>
<accession>A0A9Q5I006</accession>
<dbReference type="Pfam" id="PF07714">
    <property type="entry name" value="PK_Tyr_Ser-Thr"/>
    <property type="match status" value="1"/>
</dbReference>
<evidence type="ECO:0000313" key="7">
    <source>
        <dbReference type="EMBL" id="OCB89171.1"/>
    </source>
</evidence>
<feature type="domain" description="Protein kinase" evidence="6">
    <location>
        <begin position="232"/>
        <end position="481"/>
    </location>
</feature>
<dbReference type="OrthoDB" id="3236663at2759"/>
<reference evidence="7" key="1">
    <citation type="submission" date="2016-06" db="EMBL/GenBank/DDBJ databases">
        <title>Draft Genome sequence of the fungus Inonotus baumii.</title>
        <authorList>
            <person name="Zhu H."/>
            <person name="Lin W."/>
        </authorList>
    </citation>
    <scope>NUCLEOTIDE SEQUENCE</scope>
    <source>
        <strain evidence="7">821</strain>
    </source>
</reference>
<dbReference type="InterPro" id="IPR001245">
    <property type="entry name" value="Ser-Thr/Tyr_kinase_cat_dom"/>
</dbReference>
<evidence type="ECO:0000256" key="2">
    <source>
        <dbReference type="ARBA" id="ARBA00022741"/>
    </source>
</evidence>
<keyword evidence="1 5" id="KW-0723">Serine/threonine-protein kinase</keyword>
<keyword evidence="8" id="KW-1185">Reference proteome</keyword>
<sequence>MSVLVASPDILNGLYDDIKAAYPDFDSSKYFINPLNLDPSIEGCIINETIIWCIAAYCFLAQAATLEVGETYGSLTFDELMVVHSQGVRFFVEHICSYDIVATETNSCWSVIDAITSCEDDGFSMLTAPRRISFSSTISDLKRLESRIRFLDYCRIADRHLEIRYLTGDSDHTDKDIIRDVMERVDIAQEILDDSVDELNGNERKALDRFLYKEARNYGILPKSFYLLNVEKLQEHAIGGGTYGDVYKGRIGEQKVAVKISRFLWDSEMKRQKHRELCKEAFIWKPLDNPNVLPFLGICSEGFLSVGLVSPFMDNGDLLTYLRRNPTIDKFDVAKQICSGLVYLHNNEPEVIHGDLKCANILVDNFGSPRIADFGLARLINAGTLTASTGISGTLRWMAPELVHPSVHGGDGRIYRGEPPFHNLTDWEVVSMAQHGSAPDRALELTGDCSWLSEILSSSCSTNPESRLHAKDIIAKTFETT</sequence>
<keyword evidence="7" id="KW-0418">Kinase</keyword>
<comment type="caution">
    <text evidence="7">The sequence shown here is derived from an EMBL/GenBank/DDBJ whole genome shotgun (WGS) entry which is preliminary data.</text>
</comment>
<evidence type="ECO:0000313" key="8">
    <source>
        <dbReference type="Proteomes" id="UP000757232"/>
    </source>
</evidence>
<name>A0A9Q5I006_SANBA</name>
<dbReference type="InterPro" id="IPR051681">
    <property type="entry name" value="Ser/Thr_Kinases-Pseudokinases"/>
</dbReference>
<dbReference type="PROSITE" id="PS00108">
    <property type="entry name" value="PROTEIN_KINASE_ST"/>
    <property type="match status" value="1"/>
</dbReference>
<gene>
    <name evidence="7" type="ORF">A7U60_g3654</name>
</gene>
<dbReference type="Proteomes" id="UP000757232">
    <property type="component" value="Unassembled WGS sequence"/>
</dbReference>
<dbReference type="PANTHER" id="PTHR44329:SF261">
    <property type="entry name" value="ZINC FINGER CONTAINING PROTEIN KINASE-RELATED"/>
    <property type="match status" value="1"/>
</dbReference>
<dbReference type="PANTHER" id="PTHR44329">
    <property type="entry name" value="SERINE/THREONINE-PROTEIN KINASE TNNI3K-RELATED"/>
    <property type="match status" value="1"/>
</dbReference>
<dbReference type="PROSITE" id="PS50011">
    <property type="entry name" value="PROTEIN_KINASE_DOM"/>
    <property type="match status" value="1"/>
</dbReference>
<proteinExistence type="inferred from homology"/>
<dbReference type="InterPro" id="IPR011009">
    <property type="entry name" value="Kinase-like_dom_sf"/>
</dbReference>
<evidence type="ECO:0000256" key="5">
    <source>
        <dbReference type="RuleBase" id="RU000304"/>
    </source>
</evidence>
<dbReference type="GO" id="GO:0005524">
    <property type="term" value="F:ATP binding"/>
    <property type="evidence" value="ECO:0007669"/>
    <property type="project" value="UniProtKB-UniRule"/>
</dbReference>
<comment type="similarity">
    <text evidence="5">Belongs to the protein kinase superfamily.</text>
</comment>
<organism evidence="7 8">
    <name type="scientific">Sanghuangporus baumii</name>
    <name type="common">Phellinus baumii</name>
    <dbReference type="NCBI Taxonomy" id="108892"/>
    <lineage>
        <taxon>Eukaryota</taxon>
        <taxon>Fungi</taxon>
        <taxon>Dikarya</taxon>
        <taxon>Basidiomycota</taxon>
        <taxon>Agaricomycotina</taxon>
        <taxon>Agaricomycetes</taxon>
        <taxon>Hymenochaetales</taxon>
        <taxon>Hymenochaetaceae</taxon>
        <taxon>Sanghuangporus</taxon>
    </lineage>
</organism>
<dbReference type="InterPro" id="IPR000719">
    <property type="entry name" value="Prot_kinase_dom"/>
</dbReference>
<feature type="binding site" evidence="4">
    <location>
        <position position="259"/>
    </location>
    <ligand>
        <name>ATP</name>
        <dbReference type="ChEBI" id="CHEBI:30616"/>
    </ligand>
</feature>
<dbReference type="SUPFAM" id="SSF56112">
    <property type="entry name" value="Protein kinase-like (PK-like)"/>
    <property type="match status" value="1"/>
</dbReference>
<evidence type="ECO:0000259" key="6">
    <source>
        <dbReference type="PROSITE" id="PS50011"/>
    </source>
</evidence>
<keyword evidence="3 4" id="KW-0067">ATP-binding</keyword>
<dbReference type="InterPro" id="IPR017441">
    <property type="entry name" value="Protein_kinase_ATP_BS"/>
</dbReference>
<evidence type="ECO:0000256" key="1">
    <source>
        <dbReference type="ARBA" id="ARBA00022527"/>
    </source>
</evidence>
<dbReference type="AlphaFoldDB" id="A0A9Q5I006"/>
<dbReference type="SMART" id="SM00220">
    <property type="entry name" value="S_TKc"/>
    <property type="match status" value="1"/>
</dbReference>
<dbReference type="GO" id="GO:0004674">
    <property type="term" value="F:protein serine/threonine kinase activity"/>
    <property type="evidence" value="ECO:0007669"/>
    <property type="project" value="UniProtKB-KW"/>
</dbReference>